<dbReference type="EMBL" id="AXCY01000016">
    <property type="protein sequence ID" value="KGM11675.1"/>
    <property type="molecule type" value="Genomic_DNA"/>
</dbReference>
<evidence type="ECO:0000256" key="3">
    <source>
        <dbReference type="SAM" id="MobiDB-lite"/>
    </source>
</evidence>
<dbReference type="PRINTS" id="PR00080">
    <property type="entry name" value="SDRFAMILY"/>
</dbReference>
<dbReference type="PANTHER" id="PTHR43313">
    <property type="entry name" value="SHORT-CHAIN DEHYDROGENASE/REDUCTASE FAMILY 9C"/>
    <property type="match status" value="1"/>
</dbReference>
<dbReference type="PROSITE" id="PS00061">
    <property type="entry name" value="ADH_SHORT"/>
    <property type="match status" value="1"/>
</dbReference>
<feature type="compositionally biased region" description="Pro residues" evidence="3">
    <location>
        <begin position="281"/>
        <end position="296"/>
    </location>
</feature>
<dbReference type="PANTHER" id="PTHR43313:SF1">
    <property type="entry name" value="3BETA-HYDROXYSTEROID DEHYDROGENASE DHS-16"/>
    <property type="match status" value="1"/>
</dbReference>
<evidence type="ECO:0000256" key="1">
    <source>
        <dbReference type="ARBA" id="ARBA00006484"/>
    </source>
</evidence>
<dbReference type="SUPFAM" id="SSF51735">
    <property type="entry name" value="NAD(P)-binding Rossmann-fold domains"/>
    <property type="match status" value="1"/>
</dbReference>
<dbReference type="GO" id="GO:0016491">
    <property type="term" value="F:oxidoreductase activity"/>
    <property type="evidence" value="ECO:0007669"/>
    <property type="project" value="TreeGrafter"/>
</dbReference>
<organism evidence="4 5">
    <name type="scientific">Cellulomonas carbonis T26</name>
    <dbReference type="NCBI Taxonomy" id="947969"/>
    <lineage>
        <taxon>Bacteria</taxon>
        <taxon>Bacillati</taxon>
        <taxon>Actinomycetota</taxon>
        <taxon>Actinomycetes</taxon>
        <taxon>Micrococcales</taxon>
        <taxon>Cellulomonadaceae</taxon>
        <taxon>Cellulomonas</taxon>
    </lineage>
</organism>
<dbReference type="GO" id="GO:0008202">
    <property type="term" value="P:steroid metabolic process"/>
    <property type="evidence" value="ECO:0007669"/>
    <property type="project" value="TreeGrafter"/>
</dbReference>
<dbReference type="InterPro" id="IPR002347">
    <property type="entry name" value="SDR_fam"/>
</dbReference>
<protein>
    <submittedName>
        <fullName evidence="4">Retinol dehydrogenase</fullName>
    </submittedName>
</protein>
<evidence type="ECO:0000256" key="2">
    <source>
        <dbReference type="RuleBase" id="RU000363"/>
    </source>
</evidence>
<evidence type="ECO:0000313" key="4">
    <source>
        <dbReference type="EMBL" id="KGM11675.1"/>
    </source>
</evidence>
<proteinExistence type="inferred from homology"/>
<keyword evidence="5" id="KW-1185">Reference proteome</keyword>
<comment type="caution">
    <text evidence="4">The sequence shown here is derived from an EMBL/GenBank/DDBJ whole genome shotgun (WGS) entry which is preliminary data.</text>
</comment>
<dbReference type="InterPro" id="IPR020904">
    <property type="entry name" value="Sc_DH/Rdtase_CS"/>
</dbReference>
<sequence>MIPVNEPRSVLVTGAGRGIGNAIALRLAASGWRVWAGVRTDVAAKALAEASGAITPVELDVTDRGHVAALDTVLPARLDALVNNVGIGVAGPLETLSPVDVHRQLDANLVGPLDVTRTVLPRLRRARGRIVFISSVNGRVSFPFTGIYNASKFAVEAVADCLRVELSPFGVQVALVEPGVVATDPWKHMDDLLDELEADLEPGLRSLYAGHFAGERRVLADLRRRAAPPDDVARAVEQELTRRRARPRTPVGRDARVILLMRTVLGARGMDRVWIRGLGLPRPPADGVPATRPPWPSGAAQAAPPTSAAADADAAPPASGGTRERPLPHP</sequence>
<feature type="compositionally biased region" description="Low complexity" evidence="3">
    <location>
        <begin position="297"/>
        <end position="321"/>
    </location>
</feature>
<accession>A0A0A0BUN3</accession>
<reference evidence="4 5" key="1">
    <citation type="submission" date="2013-08" db="EMBL/GenBank/DDBJ databases">
        <title>Genome sequencing of Cellulomonas carbonis T26.</title>
        <authorList>
            <person name="Chen F."/>
            <person name="Li Y."/>
            <person name="Wang G."/>
        </authorList>
    </citation>
    <scope>NUCLEOTIDE SEQUENCE [LARGE SCALE GENOMIC DNA]</scope>
    <source>
        <strain evidence="4 5">T26</strain>
    </source>
</reference>
<dbReference type="InterPro" id="IPR036291">
    <property type="entry name" value="NAD(P)-bd_dom_sf"/>
</dbReference>
<reference evidence="4 5" key="2">
    <citation type="journal article" date="2015" name="Stand. Genomic Sci.">
        <title>Draft genome sequence of Cellulomonas carbonis T26(T) and comparative analysis of six Cellulomonas genomes.</title>
        <authorList>
            <person name="Zhuang W."/>
            <person name="Zhang S."/>
            <person name="Xia X."/>
            <person name="Wang G."/>
        </authorList>
    </citation>
    <scope>NUCLEOTIDE SEQUENCE [LARGE SCALE GENOMIC DNA]</scope>
    <source>
        <strain evidence="4 5">T26</strain>
    </source>
</reference>
<feature type="region of interest" description="Disordered" evidence="3">
    <location>
        <begin position="280"/>
        <end position="330"/>
    </location>
</feature>
<dbReference type="Pfam" id="PF00106">
    <property type="entry name" value="adh_short"/>
    <property type="match status" value="1"/>
</dbReference>
<dbReference type="Gene3D" id="3.40.50.720">
    <property type="entry name" value="NAD(P)-binding Rossmann-like Domain"/>
    <property type="match status" value="1"/>
</dbReference>
<dbReference type="PRINTS" id="PR00081">
    <property type="entry name" value="GDHRDH"/>
</dbReference>
<dbReference type="Proteomes" id="UP000029839">
    <property type="component" value="Unassembled WGS sequence"/>
</dbReference>
<gene>
    <name evidence="4" type="ORF">N868_07875</name>
</gene>
<evidence type="ECO:0000313" key="5">
    <source>
        <dbReference type="Proteomes" id="UP000029839"/>
    </source>
</evidence>
<comment type="similarity">
    <text evidence="1 2">Belongs to the short-chain dehydrogenases/reductases (SDR) family.</text>
</comment>
<dbReference type="AlphaFoldDB" id="A0A0A0BUN3"/>
<name>A0A0A0BUN3_9CELL</name>